<keyword evidence="1" id="KW-0472">Membrane</keyword>
<name>A0A974DZX3_XENLA</name>
<evidence type="ECO:0000313" key="3">
    <source>
        <dbReference type="Proteomes" id="UP000694892"/>
    </source>
</evidence>
<feature type="transmembrane region" description="Helical" evidence="1">
    <location>
        <begin position="20"/>
        <end position="38"/>
    </location>
</feature>
<gene>
    <name evidence="2" type="ORF">XELAEV_18006615mg</name>
</gene>
<organism evidence="2 3">
    <name type="scientific">Xenopus laevis</name>
    <name type="common">African clawed frog</name>
    <dbReference type="NCBI Taxonomy" id="8355"/>
    <lineage>
        <taxon>Eukaryota</taxon>
        <taxon>Metazoa</taxon>
        <taxon>Chordata</taxon>
        <taxon>Craniata</taxon>
        <taxon>Vertebrata</taxon>
        <taxon>Euteleostomi</taxon>
        <taxon>Amphibia</taxon>
        <taxon>Batrachia</taxon>
        <taxon>Anura</taxon>
        <taxon>Pipoidea</taxon>
        <taxon>Pipidae</taxon>
        <taxon>Xenopodinae</taxon>
        <taxon>Xenopus</taxon>
        <taxon>Xenopus</taxon>
    </lineage>
</organism>
<protein>
    <submittedName>
        <fullName evidence="2">Uncharacterized protein</fullName>
    </submittedName>
</protein>
<keyword evidence="1" id="KW-0812">Transmembrane</keyword>
<accession>A0A974DZX3</accession>
<sequence length="68" mass="7701">MDPFSGVRMDSCDLKHVMKISLVHCTVLLLCISALRNIKLSICQFVMLYIDMNNMGNTVLQSTSYCKI</sequence>
<evidence type="ECO:0000256" key="1">
    <source>
        <dbReference type="SAM" id="Phobius"/>
    </source>
</evidence>
<dbReference type="EMBL" id="CM004466">
    <property type="protein sequence ID" value="OCU00838.1"/>
    <property type="molecule type" value="Genomic_DNA"/>
</dbReference>
<reference evidence="3" key="1">
    <citation type="journal article" date="2016" name="Nature">
        <title>Genome evolution in the allotetraploid frog Xenopus laevis.</title>
        <authorList>
            <person name="Session A.M."/>
            <person name="Uno Y."/>
            <person name="Kwon T."/>
            <person name="Chapman J.A."/>
            <person name="Toyoda A."/>
            <person name="Takahashi S."/>
            <person name="Fukui A."/>
            <person name="Hikosaka A."/>
            <person name="Suzuki A."/>
            <person name="Kondo M."/>
            <person name="van Heeringen S.J."/>
            <person name="Quigley I."/>
            <person name="Heinz S."/>
            <person name="Ogino H."/>
            <person name="Ochi H."/>
            <person name="Hellsten U."/>
            <person name="Lyons J.B."/>
            <person name="Simakov O."/>
            <person name="Putnam N."/>
            <person name="Stites J."/>
            <person name="Kuroki Y."/>
            <person name="Tanaka T."/>
            <person name="Michiue T."/>
            <person name="Watanabe M."/>
            <person name="Bogdanovic O."/>
            <person name="Lister R."/>
            <person name="Georgiou G."/>
            <person name="Paranjpe S.S."/>
            <person name="van Kruijsbergen I."/>
            <person name="Shu S."/>
            <person name="Carlson J."/>
            <person name="Kinoshita T."/>
            <person name="Ohta Y."/>
            <person name="Mawaribuchi S."/>
            <person name="Jenkins J."/>
            <person name="Grimwood J."/>
            <person name="Schmutz J."/>
            <person name="Mitros T."/>
            <person name="Mozaffari S.V."/>
            <person name="Suzuki Y."/>
            <person name="Haramoto Y."/>
            <person name="Yamamoto T.S."/>
            <person name="Takagi C."/>
            <person name="Heald R."/>
            <person name="Miller K."/>
            <person name="Haudenschild C."/>
            <person name="Kitzman J."/>
            <person name="Nakayama T."/>
            <person name="Izutsu Y."/>
            <person name="Robert J."/>
            <person name="Fortriede J."/>
            <person name="Burns K."/>
            <person name="Lotay V."/>
            <person name="Karimi K."/>
            <person name="Yasuoka Y."/>
            <person name="Dichmann D.S."/>
            <person name="Flajnik M.F."/>
            <person name="Houston D.W."/>
            <person name="Shendure J."/>
            <person name="DuPasquier L."/>
            <person name="Vize P.D."/>
            <person name="Zorn A.M."/>
            <person name="Ito M."/>
            <person name="Marcotte E.M."/>
            <person name="Wallingford J.B."/>
            <person name="Ito Y."/>
            <person name="Asashima M."/>
            <person name="Ueno N."/>
            <person name="Matsuda Y."/>
            <person name="Veenstra G.J."/>
            <person name="Fujiyama A."/>
            <person name="Harland R.M."/>
            <person name="Taira M."/>
            <person name="Rokhsar D.S."/>
        </authorList>
    </citation>
    <scope>NUCLEOTIDE SEQUENCE [LARGE SCALE GENOMIC DNA]</scope>
    <source>
        <strain evidence="3">J</strain>
    </source>
</reference>
<dbReference type="Proteomes" id="UP000694892">
    <property type="component" value="Chromosome 1L"/>
</dbReference>
<evidence type="ECO:0000313" key="2">
    <source>
        <dbReference type="EMBL" id="OCU00838.1"/>
    </source>
</evidence>
<dbReference type="AlphaFoldDB" id="A0A974DZX3"/>
<keyword evidence="1" id="KW-1133">Transmembrane helix</keyword>
<proteinExistence type="predicted"/>